<dbReference type="InterPro" id="IPR032710">
    <property type="entry name" value="NTF2-like_dom_sf"/>
</dbReference>
<dbReference type="GO" id="GO:0016787">
    <property type="term" value="F:hydrolase activity"/>
    <property type="evidence" value="ECO:0007669"/>
    <property type="project" value="UniProtKB-KW"/>
</dbReference>
<dbReference type="SUPFAM" id="SSF54427">
    <property type="entry name" value="NTF2-like"/>
    <property type="match status" value="1"/>
</dbReference>
<reference evidence="2 3" key="1">
    <citation type="submission" date="2023-05" db="EMBL/GenBank/DDBJ databases">
        <title>Draft genome sequence of Streptomyces sp. B-S-A12 isolated from a cave soil in Thailand.</title>
        <authorList>
            <person name="Chamroensaksri N."/>
            <person name="Muangham S."/>
        </authorList>
    </citation>
    <scope>NUCLEOTIDE SEQUENCE [LARGE SCALE GENOMIC DNA]</scope>
    <source>
        <strain evidence="2 3">B-S-A12</strain>
    </source>
</reference>
<dbReference type="EMBL" id="JASCIS010000007">
    <property type="protein sequence ID" value="MDI3418735.1"/>
    <property type="molecule type" value="Genomic_DNA"/>
</dbReference>
<gene>
    <name evidence="2" type="ORF">QIT00_09185</name>
</gene>
<organism evidence="2 3">
    <name type="scientific">Streptomyces luteolus</name>
    <dbReference type="NCBI Taxonomy" id="3043615"/>
    <lineage>
        <taxon>Bacteria</taxon>
        <taxon>Bacillati</taxon>
        <taxon>Actinomycetota</taxon>
        <taxon>Actinomycetes</taxon>
        <taxon>Kitasatosporales</taxon>
        <taxon>Streptomycetaceae</taxon>
        <taxon>Streptomyces</taxon>
    </lineage>
</organism>
<comment type="caution">
    <text evidence="2">The sequence shown here is derived from an EMBL/GenBank/DDBJ whole genome shotgun (WGS) entry which is preliminary data.</text>
</comment>
<comment type="similarity">
    <text evidence="1">Belongs to the RutC family.</text>
</comment>
<keyword evidence="3" id="KW-1185">Reference proteome</keyword>
<evidence type="ECO:0000313" key="3">
    <source>
        <dbReference type="Proteomes" id="UP001237105"/>
    </source>
</evidence>
<dbReference type="RefSeq" id="WP_282534648.1">
    <property type="nucleotide sequence ID" value="NZ_JASCIS010000007.1"/>
</dbReference>
<name>A0ABT6SU30_9ACTN</name>
<dbReference type="InterPro" id="IPR035959">
    <property type="entry name" value="RutC-like_sf"/>
</dbReference>
<dbReference type="PANTHER" id="PTHR11803">
    <property type="entry name" value="2-IMINOBUTANOATE/2-IMINOPROPANOATE DEAMINASE RIDA"/>
    <property type="match status" value="1"/>
</dbReference>
<dbReference type="Proteomes" id="UP001237105">
    <property type="component" value="Unassembled WGS sequence"/>
</dbReference>
<dbReference type="Gene3D" id="3.30.1330.40">
    <property type="entry name" value="RutC-like"/>
    <property type="match status" value="1"/>
</dbReference>
<dbReference type="Pfam" id="PF01042">
    <property type="entry name" value="Ribonuc_L-PSP"/>
    <property type="match status" value="1"/>
</dbReference>
<keyword evidence="2" id="KW-0378">Hydrolase</keyword>
<sequence length="294" mass="32691">MTPYRNPFTTDADRAQIWEMLVERDIRSFMVGDWDLVADDFHADSFVAVDGRMRSNPDSWRLGFRALDDYRRSWLEQSTAMRELVADGLETGLYEASTVRDIEIDGDRALAHKKIDGQVRRKDGSIVPLSWQTLYLCRKFDDRWRIIGFVGYLPNPMGDAAPAAPATAAKQVPASARQHTTAGPYSPVLSVRADKLAVISGQAAIASDGSVIGKTVEEQARETLDNCARQLASAGCTLGDVFKVNVYLSDISLWERFNSVYREMMPGTLPVRTAVGTQLLDGLLVEVEMWAVQP</sequence>
<accession>A0ABT6SU30</accession>
<protein>
    <submittedName>
        <fullName evidence="2">RidA family protein</fullName>
        <ecNumber evidence="2">3.5.-.-</ecNumber>
    </submittedName>
</protein>
<dbReference type="PANTHER" id="PTHR11803:SF58">
    <property type="entry name" value="PROTEIN HMF1-RELATED"/>
    <property type="match status" value="1"/>
</dbReference>
<dbReference type="Gene3D" id="3.10.450.50">
    <property type="match status" value="1"/>
</dbReference>
<dbReference type="SUPFAM" id="SSF55298">
    <property type="entry name" value="YjgF-like"/>
    <property type="match status" value="1"/>
</dbReference>
<dbReference type="EC" id="3.5.-.-" evidence="2"/>
<proteinExistence type="inferred from homology"/>
<evidence type="ECO:0000256" key="1">
    <source>
        <dbReference type="ARBA" id="ARBA00010552"/>
    </source>
</evidence>
<evidence type="ECO:0000313" key="2">
    <source>
        <dbReference type="EMBL" id="MDI3418735.1"/>
    </source>
</evidence>
<dbReference type="CDD" id="cd00448">
    <property type="entry name" value="YjgF_YER057c_UK114_family"/>
    <property type="match status" value="1"/>
</dbReference>
<dbReference type="InterPro" id="IPR006175">
    <property type="entry name" value="YjgF/YER057c/UK114"/>
</dbReference>